<reference evidence="2 3" key="1">
    <citation type="journal article" date="2014" name="Antonie Van Leeuwenhoek">
        <title>Hyphomonas beringensis sp. nov. and Hyphomonas chukchiensis sp. nov., isolated from surface seawater of the Bering Sea and Chukchi Sea.</title>
        <authorList>
            <person name="Li C."/>
            <person name="Lai Q."/>
            <person name="Li G."/>
            <person name="Dong C."/>
            <person name="Wang J."/>
            <person name="Liao Y."/>
            <person name="Shao Z."/>
        </authorList>
    </citation>
    <scope>NUCLEOTIDE SEQUENCE [LARGE SCALE GENOMIC DNA]</scope>
    <source>
        <strain evidence="2 3">VP2</strain>
    </source>
</reference>
<keyword evidence="1" id="KW-0472">Membrane</keyword>
<proteinExistence type="predicted"/>
<dbReference type="STRING" id="1280952.HJA_15205"/>
<dbReference type="RefSeq" id="WP_035583784.1">
    <property type="nucleotide sequence ID" value="NZ_ARYJ01000012.1"/>
</dbReference>
<dbReference type="Gene3D" id="2.160.20.80">
    <property type="entry name" value="E3 ubiquitin-protein ligase SopA"/>
    <property type="match status" value="1"/>
</dbReference>
<dbReference type="PATRIC" id="fig|1280952.3.peg.3044"/>
<feature type="transmembrane region" description="Helical" evidence="1">
    <location>
        <begin position="361"/>
        <end position="383"/>
    </location>
</feature>
<dbReference type="eggNOG" id="COG3210">
    <property type="taxonomic scope" value="Bacteria"/>
</dbReference>
<dbReference type="Proteomes" id="UP000024816">
    <property type="component" value="Unassembled WGS sequence"/>
</dbReference>
<comment type="caution">
    <text evidence="2">The sequence shown here is derived from an EMBL/GenBank/DDBJ whole genome shotgun (WGS) entry which is preliminary data.</text>
</comment>
<feature type="transmembrane region" description="Helical" evidence="1">
    <location>
        <begin position="443"/>
        <end position="462"/>
    </location>
</feature>
<gene>
    <name evidence="2" type="ORF">HJA_15205</name>
</gene>
<keyword evidence="1" id="KW-1133">Transmembrane helix</keyword>
<dbReference type="EMBL" id="ARYJ01000012">
    <property type="protein sequence ID" value="KCZ86710.1"/>
    <property type="molecule type" value="Genomic_DNA"/>
</dbReference>
<organism evidence="2 3">
    <name type="scientific">Hyphomonas jannaschiana VP2</name>
    <dbReference type="NCBI Taxonomy" id="1280952"/>
    <lineage>
        <taxon>Bacteria</taxon>
        <taxon>Pseudomonadati</taxon>
        <taxon>Pseudomonadota</taxon>
        <taxon>Alphaproteobacteria</taxon>
        <taxon>Hyphomonadales</taxon>
        <taxon>Hyphomonadaceae</taxon>
        <taxon>Hyphomonas</taxon>
    </lineage>
</organism>
<evidence type="ECO:0008006" key="4">
    <source>
        <dbReference type="Google" id="ProtNLM"/>
    </source>
</evidence>
<evidence type="ECO:0000313" key="3">
    <source>
        <dbReference type="Proteomes" id="UP000024816"/>
    </source>
</evidence>
<keyword evidence="3" id="KW-1185">Reference proteome</keyword>
<name>A0A059F7Z1_9PROT</name>
<dbReference type="AlphaFoldDB" id="A0A059F7Z1"/>
<dbReference type="OrthoDB" id="6865449at2"/>
<protein>
    <recommendedName>
        <fullName evidence="4">Membrane-associated oxidoreductase</fullName>
    </recommendedName>
</protein>
<keyword evidence="1" id="KW-0812">Transmembrane</keyword>
<sequence length="466" mass="51027">MQEQPGKPWSAFEEKVASALKQTGRYVHTPGTAGDEEQANLSGAFLLWLFTTQDIAHPILHIANVTFPDACDLRAHTADRHFEFCDCHFLGELDLRHLRVRQLILDGSDFAGTVKMNGAKIEQGILANGAHFHELVLQAADLGGNLELTDARLDKPLRAYQLRVAKSVFIREGTVLPGANLVNAQIGSHCQFRGARISGELDLTGAVIDGELQFGQAGKDPIQWAADASLSLRNVRARSFGARLSDFRRGADYVPVDLAGFSFEDFAAASLKDNVSLAHESPKELLKWIRRSEAASSVFDPKPYVELAHALEKAGQTETARKIRIGLGWRQTAKAHISPLARLGQFISGVFIGFGHAPWKALSLFLIVFLAGMFHAYVASFGYDFRPLTSTIAIDSARISLENSIPLVEFADLPDRDLCGQASGLSCHEVTSLDHLLFDVQKILSLLLASYFVAAVTGYATMRRTD</sequence>
<evidence type="ECO:0000256" key="1">
    <source>
        <dbReference type="SAM" id="Phobius"/>
    </source>
</evidence>
<accession>A0A059F7Z1</accession>
<evidence type="ECO:0000313" key="2">
    <source>
        <dbReference type="EMBL" id="KCZ86710.1"/>
    </source>
</evidence>